<organism evidence="1 2">
    <name type="scientific">Mucilaginibacter aquariorum</name>
    <dbReference type="NCBI Taxonomy" id="2967225"/>
    <lineage>
        <taxon>Bacteria</taxon>
        <taxon>Pseudomonadati</taxon>
        <taxon>Bacteroidota</taxon>
        <taxon>Sphingobacteriia</taxon>
        <taxon>Sphingobacteriales</taxon>
        <taxon>Sphingobacteriaceae</taxon>
        <taxon>Mucilaginibacter</taxon>
    </lineage>
</organism>
<reference evidence="1 2" key="1">
    <citation type="submission" date="2022-07" db="EMBL/GenBank/DDBJ databases">
        <title>Mucilaginibacter sp. JC4.</title>
        <authorList>
            <person name="Le V."/>
            <person name="Ko S.-R."/>
            <person name="Ahn C.-Y."/>
            <person name="Oh H.-M."/>
        </authorList>
    </citation>
    <scope>NUCLEOTIDE SEQUENCE [LARGE SCALE GENOMIC DNA]</scope>
    <source>
        <strain evidence="1 2">JC4</strain>
    </source>
</reference>
<name>A0ABT1T3A3_9SPHI</name>
<accession>A0ABT1T3A3</accession>
<evidence type="ECO:0000313" key="1">
    <source>
        <dbReference type="EMBL" id="MCQ6959044.1"/>
    </source>
</evidence>
<keyword evidence="2" id="KW-1185">Reference proteome</keyword>
<dbReference type="RefSeq" id="WP_256539236.1">
    <property type="nucleotide sequence ID" value="NZ_JANHOH010000002.1"/>
</dbReference>
<dbReference type="SUPFAM" id="SSF48208">
    <property type="entry name" value="Six-hairpin glycosidases"/>
    <property type="match status" value="1"/>
</dbReference>
<sequence length="735" mass="82960">MNGISPWAAAASSVFTDNALPCIYTKNHNDFAFSIHNTTDSLWVLATWPKGGRIAFRVAYSPDGGLEVKSKRENDNGIKLLLNAVIGDITVNIQFPGDGQTTLRYTTTLKPHTELLIPFWPRDIIIPGRDGEPDNTAGKIWAKQIGTRSGMVYFSVTRPKSGSVFYLQNLSALNDYCQQTQTSAGETVGGEWPELGFALPPALDKPLQADKETIISDAIIVFDDQVPTKEADMVEQYLNMLAQAYLQLPKPDTKYQDWLETLKKGLHDLIESPGCWSQVAGHSYFNAYVSDYVTPPEIMVQLAVLLPLQDYVDWGGEKMEAIKVIKEALPTFYDEKLKTIMRWLPAAADKLEGEEEQKEPMTMDSWYLHHPLLNLSRLALKGEKIAEQLFLDSLEFAIKVAHHFKYDWPVFYKMDTLEVIKAETAPGKGGEHDVPGLYAHVMLQAYELTGKKRYLNEAETAAKRLQGLGFDLFYQANNTAFSAGALLRLSKITGNKVYKELSYLCLANVLKNVRLWDCDYGYGKNFPSFFCLFPLSDAPYTAVYEEQEVFCALHDYLRHAEGEDILPSVSMLLAEYIKYLLNRAIYYYPTMLPKDMLSDKVKIGEVDPKLWIALEDMHDGWEKSGEVGQEVYGAGNAFGILPRHYLRVPNENFMVYVDYPTSSFIGQKRKPITFNILGDNRLECRLVIVRTDDKKLPTFKVMANGQKQEVKGKTTRSGNIEYVLNGGQSVKISWS</sequence>
<dbReference type="EMBL" id="JANHOH010000002">
    <property type="protein sequence ID" value="MCQ6959044.1"/>
    <property type="molecule type" value="Genomic_DNA"/>
</dbReference>
<dbReference type="Proteomes" id="UP001204376">
    <property type="component" value="Unassembled WGS sequence"/>
</dbReference>
<proteinExistence type="predicted"/>
<dbReference type="InterPro" id="IPR008928">
    <property type="entry name" value="6-hairpin_glycosidase_sf"/>
</dbReference>
<gene>
    <name evidence="1" type="ORF">NPE20_13800</name>
</gene>
<evidence type="ECO:0000313" key="2">
    <source>
        <dbReference type="Proteomes" id="UP001204376"/>
    </source>
</evidence>
<comment type="caution">
    <text evidence="1">The sequence shown here is derived from an EMBL/GenBank/DDBJ whole genome shotgun (WGS) entry which is preliminary data.</text>
</comment>
<protein>
    <submittedName>
        <fullName evidence="1">Uncharacterized protein</fullName>
    </submittedName>
</protein>